<evidence type="ECO:0000313" key="2">
    <source>
        <dbReference type="EMBL" id="RKP57849.1"/>
    </source>
</evidence>
<dbReference type="Pfam" id="PF09084">
    <property type="entry name" value="NMT1"/>
    <property type="match status" value="1"/>
</dbReference>
<gene>
    <name evidence="2" type="ORF">D7S86_07975</name>
</gene>
<dbReference type="SUPFAM" id="SSF53850">
    <property type="entry name" value="Periplasmic binding protein-like II"/>
    <property type="match status" value="1"/>
</dbReference>
<proteinExistence type="predicted"/>
<feature type="domain" description="SsuA/THI5-like" evidence="1">
    <location>
        <begin position="41"/>
        <end position="230"/>
    </location>
</feature>
<dbReference type="EMBL" id="RBZU01000002">
    <property type="protein sequence ID" value="RKP57849.1"/>
    <property type="molecule type" value="Genomic_DNA"/>
</dbReference>
<comment type="caution">
    <text evidence="2">The sequence shown here is derived from an EMBL/GenBank/DDBJ whole genome shotgun (WGS) entry which is preliminary data.</text>
</comment>
<keyword evidence="3" id="KW-1185">Reference proteome</keyword>
<dbReference type="InterPro" id="IPR015168">
    <property type="entry name" value="SsuA/THI5"/>
</dbReference>
<sequence>MADLNSASAGQAPRMNAGLIPVRVIDVGGTHELATVELMRAEGYAQRLGVDIRRTYVTNGAEAVDLLLAGKADIAVQAGFGPALTAIAKEAPLRVVAASNLLTVHAVYSRKPDIRRLEDLAGRTVGVGKLGALTHQLIFAALRKHDIDPASVRFVSIGNSGTIFKALLRGEVDAGFGETEVFDNQQHYGVHALEDGVLWRELPDFPNQASFAPCAVIREKRDALTRTLAAYALLYRRLHSPASWDAYAAAWTTALPDSGIEEGRSQWRFYQDNHPFAEDLLLPEVQLRYLQELNISMHLQRSALPFEVVADMSMARDALRLLDAMEPHNQEKAAS</sequence>
<evidence type="ECO:0000313" key="3">
    <source>
        <dbReference type="Proteomes" id="UP000270342"/>
    </source>
</evidence>
<organism evidence="2 3">
    <name type="scientific">Pararobbsia silviterrae</name>
    <dbReference type="NCBI Taxonomy" id="1792498"/>
    <lineage>
        <taxon>Bacteria</taxon>
        <taxon>Pseudomonadati</taxon>
        <taxon>Pseudomonadota</taxon>
        <taxon>Betaproteobacteria</taxon>
        <taxon>Burkholderiales</taxon>
        <taxon>Burkholderiaceae</taxon>
        <taxon>Pararobbsia</taxon>
    </lineage>
</organism>
<evidence type="ECO:0000259" key="1">
    <source>
        <dbReference type="Pfam" id="PF09084"/>
    </source>
</evidence>
<name>A0A494Y578_9BURK</name>
<dbReference type="AlphaFoldDB" id="A0A494Y578"/>
<dbReference type="Proteomes" id="UP000270342">
    <property type="component" value="Unassembled WGS sequence"/>
</dbReference>
<dbReference type="Gene3D" id="3.40.190.10">
    <property type="entry name" value="Periplasmic binding protein-like II"/>
    <property type="match status" value="2"/>
</dbReference>
<accession>A0A494Y578</accession>
<reference evidence="2 3" key="1">
    <citation type="submission" date="2018-10" db="EMBL/GenBank/DDBJ databases">
        <title>Robbsia sp. DHC34, isolated from soil.</title>
        <authorList>
            <person name="Gao Z.-H."/>
            <person name="Qiu L.-H."/>
        </authorList>
    </citation>
    <scope>NUCLEOTIDE SEQUENCE [LARGE SCALE GENOMIC DNA]</scope>
    <source>
        <strain evidence="2 3">DHC34</strain>
    </source>
</reference>
<dbReference type="PANTHER" id="PTHR30024">
    <property type="entry name" value="ALIPHATIC SULFONATES-BINDING PROTEIN-RELATED"/>
    <property type="match status" value="1"/>
</dbReference>
<protein>
    <recommendedName>
        <fullName evidence="1">SsuA/THI5-like domain-containing protein</fullName>
    </recommendedName>
</protein>